<dbReference type="STRING" id="1123323.SAMN05216245_101344"/>
<name>A0A1I1XMW7_9FIRM</name>
<dbReference type="SUPFAM" id="SSF52540">
    <property type="entry name" value="P-loop containing nucleoside triphosphate hydrolases"/>
    <property type="match status" value="2"/>
</dbReference>
<evidence type="ECO:0000256" key="8">
    <source>
        <dbReference type="ARBA" id="ARBA00023136"/>
    </source>
</evidence>
<evidence type="ECO:0000256" key="2">
    <source>
        <dbReference type="ARBA" id="ARBA00005417"/>
    </source>
</evidence>
<evidence type="ECO:0000313" key="11">
    <source>
        <dbReference type="Proteomes" id="UP000198896"/>
    </source>
</evidence>
<dbReference type="Pfam" id="PF00005">
    <property type="entry name" value="ABC_tran"/>
    <property type="match status" value="2"/>
</dbReference>
<reference evidence="10 11" key="1">
    <citation type="submission" date="2016-10" db="EMBL/GenBank/DDBJ databases">
        <authorList>
            <person name="de Groot N.N."/>
        </authorList>
    </citation>
    <scope>NUCLEOTIDE SEQUENCE [LARGE SCALE GENOMIC DNA]</scope>
    <source>
        <strain evidence="10 11">DSM 9236</strain>
    </source>
</reference>
<evidence type="ECO:0000313" key="10">
    <source>
        <dbReference type="EMBL" id="SFE08705.1"/>
    </source>
</evidence>
<evidence type="ECO:0000256" key="6">
    <source>
        <dbReference type="ARBA" id="ARBA00022840"/>
    </source>
</evidence>
<keyword evidence="6 10" id="KW-0067">ATP-binding</keyword>
<dbReference type="PROSITE" id="PS00211">
    <property type="entry name" value="ABC_TRANSPORTER_1"/>
    <property type="match status" value="1"/>
</dbReference>
<dbReference type="OrthoDB" id="501320at2"/>
<dbReference type="InterPro" id="IPR003593">
    <property type="entry name" value="AAA+_ATPase"/>
</dbReference>
<dbReference type="EMBL" id="FONL01000001">
    <property type="protein sequence ID" value="SFE08705.1"/>
    <property type="molecule type" value="Genomic_DNA"/>
</dbReference>
<dbReference type="InterPro" id="IPR027417">
    <property type="entry name" value="P-loop_NTPase"/>
</dbReference>
<organism evidence="10 11">
    <name type="scientific">Succiniclasticum ruminis DSM 9236</name>
    <dbReference type="NCBI Taxonomy" id="1123323"/>
    <lineage>
        <taxon>Bacteria</taxon>
        <taxon>Bacillati</taxon>
        <taxon>Bacillota</taxon>
        <taxon>Negativicutes</taxon>
        <taxon>Acidaminococcales</taxon>
        <taxon>Acidaminococcaceae</taxon>
        <taxon>Succiniclasticum</taxon>
    </lineage>
</organism>
<accession>A0A1I1XMW7</accession>
<dbReference type="GO" id="GO:0043190">
    <property type="term" value="C:ATP-binding cassette (ABC) transporter complex"/>
    <property type="evidence" value="ECO:0007669"/>
    <property type="project" value="TreeGrafter"/>
</dbReference>
<keyword evidence="7" id="KW-1278">Translocase</keyword>
<dbReference type="InterPro" id="IPR015856">
    <property type="entry name" value="ABC_transpr_CbiO/EcfA_su"/>
</dbReference>
<dbReference type="Gene3D" id="3.40.50.300">
    <property type="entry name" value="P-loop containing nucleotide triphosphate hydrolases"/>
    <property type="match status" value="2"/>
</dbReference>
<dbReference type="InterPro" id="IPR050095">
    <property type="entry name" value="ECF_ABC_transporter_ATP-bd"/>
</dbReference>
<keyword evidence="8" id="KW-0472">Membrane</keyword>
<dbReference type="AlphaFoldDB" id="A0A1I1XMW7"/>
<dbReference type="CDD" id="cd03225">
    <property type="entry name" value="ABC_cobalt_CbiO_domain1"/>
    <property type="match status" value="2"/>
</dbReference>
<comment type="subcellular location">
    <subcellularLocation>
        <location evidence="1">Cell membrane</location>
        <topology evidence="1">Peripheral membrane protein</topology>
    </subcellularLocation>
</comment>
<dbReference type="GO" id="GO:0042626">
    <property type="term" value="F:ATPase-coupled transmembrane transporter activity"/>
    <property type="evidence" value="ECO:0007669"/>
    <property type="project" value="TreeGrafter"/>
</dbReference>
<evidence type="ECO:0000256" key="5">
    <source>
        <dbReference type="ARBA" id="ARBA00022741"/>
    </source>
</evidence>
<dbReference type="InterPro" id="IPR017871">
    <property type="entry name" value="ABC_transporter-like_CS"/>
</dbReference>
<protein>
    <submittedName>
        <fullName evidence="10">Energy-coupling factor transport system ATP-binding protein</fullName>
    </submittedName>
</protein>
<dbReference type="PROSITE" id="PS50893">
    <property type="entry name" value="ABC_TRANSPORTER_2"/>
    <property type="match status" value="2"/>
</dbReference>
<keyword evidence="5" id="KW-0547">Nucleotide-binding</keyword>
<keyword evidence="11" id="KW-1185">Reference proteome</keyword>
<feature type="domain" description="ABC transporter" evidence="9">
    <location>
        <begin position="2"/>
        <end position="242"/>
    </location>
</feature>
<dbReference type="RefSeq" id="WP_093912519.1">
    <property type="nucleotide sequence ID" value="NZ_FONL01000001.1"/>
</dbReference>
<comment type="similarity">
    <text evidence="2">Belongs to the ABC transporter superfamily.</text>
</comment>
<dbReference type="GO" id="GO:0016887">
    <property type="term" value="F:ATP hydrolysis activity"/>
    <property type="evidence" value="ECO:0007669"/>
    <property type="project" value="InterPro"/>
</dbReference>
<evidence type="ECO:0000256" key="4">
    <source>
        <dbReference type="ARBA" id="ARBA00022475"/>
    </source>
</evidence>
<sequence>MLHIDDVSYRYQSRDTWTLKHIDLKMEQGEMVLLAGRSGCGKSTLIKIISGLVSEDGQGILKGRILLDGQDITFWPPEKIGLLAGTVYQSPDDQLFAMTVEDEAGFALENQGEEPETIRKEVSETLRRVGLKGYEKFSIHQLSGGQRQRLALASILITKPRLLILDEPVSQMNPQGVQSFMELLLDLNRDENISILMIEHRVNELARYFNRLAVMKDGEILYDGAMDEAWPFLTDKPDLGLREPQSVKLGRLLHLSHLTSDKNETAEMICKECEIERFCEQQKKAEQTGANPLVRAESIRFRYPGVEEDTLRGLDFILREGQITAMMGFNGAGKSTLLNLLGGLTEPSGGTLLLDGIPVRKALGKVGYLLQEADLMLLADTVTEELAWKNRGMTPEKIAVMLEQLNLTSYAQDFPLALSKGQRLRVVLGAMLAKEPRLLLLDEPTTGQDESSLAEIKKLLLDFKNNGGSVFICTHDIELASQIADRVMLLEQGKIVADGPADEILCDRNLLLQSGLTVPAVLDIAERLGIPPCISEKEVSHYVHAAVVGRN</sequence>
<gene>
    <name evidence="10" type="ORF">SAMN05216245_101344</name>
</gene>
<proteinExistence type="inferred from homology"/>
<evidence type="ECO:0000259" key="9">
    <source>
        <dbReference type="PROSITE" id="PS50893"/>
    </source>
</evidence>
<feature type="domain" description="ABC transporter" evidence="9">
    <location>
        <begin position="294"/>
        <end position="517"/>
    </location>
</feature>
<dbReference type="SMART" id="SM00382">
    <property type="entry name" value="AAA"/>
    <property type="match status" value="2"/>
</dbReference>
<evidence type="ECO:0000256" key="3">
    <source>
        <dbReference type="ARBA" id="ARBA00022448"/>
    </source>
</evidence>
<dbReference type="Proteomes" id="UP000198896">
    <property type="component" value="Unassembled WGS sequence"/>
</dbReference>
<evidence type="ECO:0000256" key="7">
    <source>
        <dbReference type="ARBA" id="ARBA00022967"/>
    </source>
</evidence>
<keyword evidence="3" id="KW-0813">Transport</keyword>
<dbReference type="PANTHER" id="PTHR43553">
    <property type="entry name" value="HEAVY METAL TRANSPORTER"/>
    <property type="match status" value="1"/>
</dbReference>
<evidence type="ECO:0000256" key="1">
    <source>
        <dbReference type="ARBA" id="ARBA00004202"/>
    </source>
</evidence>
<dbReference type="GO" id="GO:0005524">
    <property type="term" value="F:ATP binding"/>
    <property type="evidence" value="ECO:0007669"/>
    <property type="project" value="UniProtKB-KW"/>
</dbReference>
<keyword evidence="4" id="KW-1003">Cell membrane</keyword>
<dbReference type="InterPro" id="IPR003439">
    <property type="entry name" value="ABC_transporter-like_ATP-bd"/>
</dbReference>